<evidence type="ECO:0000256" key="1">
    <source>
        <dbReference type="SAM" id="Coils"/>
    </source>
</evidence>
<keyword evidence="4" id="KW-1185">Reference proteome</keyword>
<organism evidence="3 4">
    <name type="scientific">Cirrhinus mrigala</name>
    <name type="common">Mrigala</name>
    <dbReference type="NCBI Taxonomy" id="683832"/>
    <lineage>
        <taxon>Eukaryota</taxon>
        <taxon>Metazoa</taxon>
        <taxon>Chordata</taxon>
        <taxon>Craniata</taxon>
        <taxon>Vertebrata</taxon>
        <taxon>Euteleostomi</taxon>
        <taxon>Actinopterygii</taxon>
        <taxon>Neopterygii</taxon>
        <taxon>Teleostei</taxon>
        <taxon>Ostariophysi</taxon>
        <taxon>Cypriniformes</taxon>
        <taxon>Cyprinidae</taxon>
        <taxon>Labeoninae</taxon>
        <taxon>Labeonini</taxon>
        <taxon>Cirrhinus</taxon>
    </lineage>
</organism>
<dbReference type="AlphaFoldDB" id="A0ABD0PTC5"/>
<comment type="caution">
    <text evidence="3">The sequence shown here is derived from an EMBL/GenBank/DDBJ whole genome shotgun (WGS) entry which is preliminary data.</text>
</comment>
<feature type="coiled-coil region" evidence="1">
    <location>
        <begin position="6"/>
        <end position="58"/>
    </location>
</feature>
<keyword evidence="1" id="KW-0175">Coiled coil</keyword>
<gene>
    <name evidence="3" type="ORF">M9458_026187</name>
</gene>
<protein>
    <recommendedName>
        <fullName evidence="2">Angiopoietin-1/2/4 domain-containing protein</fullName>
    </recommendedName>
</protein>
<evidence type="ECO:0000259" key="2">
    <source>
        <dbReference type="Pfam" id="PF25443"/>
    </source>
</evidence>
<feature type="non-terminal residue" evidence="3">
    <location>
        <position position="1"/>
    </location>
</feature>
<dbReference type="Pfam" id="PF25443">
    <property type="entry name" value="ANG-1"/>
    <property type="match status" value="1"/>
</dbReference>
<proteinExistence type="predicted"/>
<evidence type="ECO:0000313" key="3">
    <source>
        <dbReference type="EMBL" id="KAL0177293.1"/>
    </source>
</evidence>
<feature type="non-terminal residue" evidence="3">
    <location>
        <position position="75"/>
    </location>
</feature>
<dbReference type="EMBL" id="JAMKFB020000013">
    <property type="protein sequence ID" value="KAL0177293.1"/>
    <property type="molecule type" value="Genomic_DNA"/>
</dbReference>
<evidence type="ECO:0000313" key="4">
    <source>
        <dbReference type="Proteomes" id="UP001529510"/>
    </source>
</evidence>
<name>A0ABD0PTC5_CIRMR</name>
<dbReference type="InterPro" id="IPR057439">
    <property type="entry name" value="ANG-1/2/4"/>
</dbReference>
<reference evidence="3 4" key="1">
    <citation type="submission" date="2024-05" db="EMBL/GenBank/DDBJ databases">
        <title>Genome sequencing and assembly of Indian major carp, Cirrhinus mrigala (Hamilton, 1822).</title>
        <authorList>
            <person name="Mohindra V."/>
            <person name="Chowdhury L.M."/>
            <person name="Lal K."/>
            <person name="Jena J.K."/>
        </authorList>
    </citation>
    <scope>NUCLEOTIDE SEQUENCE [LARGE SCALE GENOMIC DNA]</scope>
    <source>
        <strain evidence="3">CM1030</strain>
        <tissue evidence="3">Blood</tissue>
    </source>
</reference>
<sequence length="75" mass="8837">VLEKRVETIEGKRNTELENLKEEKEQLKKLVEKQTNIMKEMEQQLLRTSSDNSAMKQQQQELTNTVNNLIHKISV</sequence>
<dbReference type="Proteomes" id="UP001529510">
    <property type="component" value="Unassembled WGS sequence"/>
</dbReference>
<accession>A0ABD0PTC5</accession>
<feature type="domain" description="Angiopoietin-1/2/4" evidence="2">
    <location>
        <begin position="1"/>
        <end position="72"/>
    </location>
</feature>